<proteinExistence type="predicted"/>
<feature type="signal peptide" evidence="1">
    <location>
        <begin position="1"/>
        <end position="23"/>
    </location>
</feature>
<dbReference type="EMBL" id="LITQ01000007">
    <property type="protein sequence ID" value="OAA94174.1"/>
    <property type="molecule type" value="Genomic_DNA"/>
</dbReference>
<dbReference type="GO" id="GO:0008745">
    <property type="term" value="F:N-acetylmuramoyl-L-alanine amidase activity"/>
    <property type="evidence" value="ECO:0007669"/>
    <property type="project" value="UniProtKB-EC"/>
</dbReference>
<evidence type="ECO:0000313" key="4">
    <source>
        <dbReference type="Proteomes" id="UP000077384"/>
    </source>
</evidence>
<keyword evidence="2" id="KW-0378">Hydrolase</keyword>
<dbReference type="PANTHER" id="PTHR30032">
    <property type="entry name" value="N-ACETYLMURAMOYL-L-ALANINE AMIDASE-RELATED"/>
    <property type="match status" value="1"/>
</dbReference>
<organism evidence="2 4">
    <name type="scientific">Clostridium coskatii</name>
    <dbReference type="NCBI Taxonomy" id="1705578"/>
    <lineage>
        <taxon>Bacteria</taxon>
        <taxon>Bacillati</taxon>
        <taxon>Bacillota</taxon>
        <taxon>Clostridia</taxon>
        <taxon>Eubacteriales</taxon>
        <taxon>Clostridiaceae</taxon>
        <taxon>Clostridium</taxon>
    </lineage>
</organism>
<dbReference type="PANTHER" id="PTHR30032:SF8">
    <property type="entry name" value="GERMINATION-SPECIFIC N-ACETYLMURAMOYL-L-ALANINE AMIDASE"/>
    <property type="match status" value="1"/>
</dbReference>
<dbReference type="InterPro" id="IPR051922">
    <property type="entry name" value="Bact_Sporulation_Assoc"/>
</dbReference>
<dbReference type="Proteomes" id="UP000093694">
    <property type="component" value="Unassembled WGS sequence"/>
</dbReference>
<protein>
    <submittedName>
        <fullName evidence="2">N-acetylmuramoyl-L-alanine amidase LytC</fullName>
        <ecNumber evidence="2">3.5.1.28</ecNumber>
    </submittedName>
</protein>
<gene>
    <name evidence="2" type="primary">lytC_16</name>
    <name evidence="3" type="synonym">lytC_14</name>
    <name evidence="3" type="ORF">CLCOS_13490</name>
    <name evidence="2" type="ORF">WX73_03321</name>
</gene>
<evidence type="ECO:0000313" key="3">
    <source>
        <dbReference type="EMBL" id="OBR95556.1"/>
    </source>
</evidence>
<reference evidence="3 5" key="2">
    <citation type="journal article" date="2016" name="Front. Microbiol.">
        <title>Industrial Acetogenic Biocatalysts: A Comparative Metabolic and Genomic Analysis.</title>
        <authorList>
            <person name="Bengelsdorf F."/>
            <person name="Poehlein A."/>
            <person name="Sonja S."/>
            <person name="Erz C."/>
            <person name="Hummel T."/>
            <person name="Hoffmeister S."/>
            <person name="Daniel R."/>
            <person name="Durre P."/>
        </authorList>
    </citation>
    <scope>NUCLEOTIDE SEQUENCE [LARGE SCALE GENOMIC DNA]</scope>
    <source>
        <strain evidence="3 5">PTA-10522</strain>
    </source>
</reference>
<dbReference type="Proteomes" id="UP000077384">
    <property type="component" value="Unassembled WGS sequence"/>
</dbReference>
<dbReference type="EMBL" id="LROR01000037">
    <property type="protein sequence ID" value="OBR95556.1"/>
    <property type="molecule type" value="Genomic_DNA"/>
</dbReference>
<dbReference type="AlphaFoldDB" id="A0A170NNP3"/>
<dbReference type="Gene3D" id="3.40.50.12090">
    <property type="match status" value="3"/>
</dbReference>
<accession>A0A170NNP3</accession>
<reference evidence="2 4" key="1">
    <citation type="journal article" date="2015" name="Biotechnol. Bioeng.">
        <title>Genome sequence and phenotypic characterization of Caulobacter segnis.</title>
        <authorList>
            <person name="Patel S."/>
            <person name="Fletcher B."/>
            <person name="Scott D.C."/>
            <person name="Ely B."/>
        </authorList>
    </citation>
    <scope>NUCLEOTIDE SEQUENCE [LARGE SCALE GENOMIC DNA]</scope>
    <source>
        <strain evidence="2 4">PS02</strain>
    </source>
</reference>
<dbReference type="Pfam" id="PF04122">
    <property type="entry name" value="CW_binding_2"/>
    <property type="match status" value="3"/>
</dbReference>
<evidence type="ECO:0000313" key="5">
    <source>
        <dbReference type="Proteomes" id="UP000093694"/>
    </source>
</evidence>
<evidence type="ECO:0000313" key="2">
    <source>
        <dbReference type="EMBL" id="OAA94174.1"/>
    </source>
</evidence>
<feature type="chain" id="PRO_5007903769" evidence="1">
    <location>
        <begin position="24"/>
        <end position="519"/>
    </location>
</feature>
<name>A0A170NNP3_9CLOT</name>
<sequence>MKKILGIAAAAAIVLGMSNTTYAKTTYNVTRLAGNNRFETSEKIADNFEDGTAQNVIVSSGKDFPDALGGSVLSKIYNAPILLLNDDFENSSNAVDYIQNHLSKSGNIYILGGTSSVSDDFVSYIKGLGYGNVTRFGGSNRFETNKSIINSMNVQKGTPLVITNGWGFADALSVSSVAACYKYPIFMTDNGILSEDNKDVISSIQPSKIYVIGGQSSISDDVVNEIKSLQPSLTDSNIVRIGGQTRYDTSLSICKYFNSNSNSAVLANGSNFPDALSGSALASKLGAPIMLTDGRDISNQKSYIDEKGYKDIYLLGGLNSVDLSVEYLLKPTSLIPKTEIDYITSLKGYCDSYEDKTSTVSTQMEDIYNKTTDIRVAITSASTAQDLSSDIEQLITLFNQGNSYLSSYKSDLTTLKNDVSSLSVPSGLDTYNSQYLNNINTQINYVDTTMKYTTSCLNIFTEMKDALDNMDIDKLQESTTELENIGSDGNSISNIENGNKGIDDLDTRLGNALTSYKQQ</sequence>
<dbReference type="InterPro" id="IPR007253">
    <property type="entry name" value="Cell_wall-bd_2"/>
</dbReference>
<dbReference type="RefSeq" id="WP_063600371.1">
    <property type="nucleotide sequence ID" value="NZ_LITQ01000007.1"/>
</dbReference>
<comment type="caution">
    <text evidence="2">The sequence shown here is derived from an EMBL/GenBank/DDBJ whole genome shotgun (WGS) entry which is preliminary data.</text>
</comment>
<dbReference type="PATRIC" id="fig|1705578.3.peg.3390"/>
<evidence type="ECO:0000256" key="1">
    <source>
        <dbReference type="SAM" id="SignalP"/>
    </source>
</evidence>
<keyword evidence="1" id="KW-0732">Signal</keyword>
<dbReference type="EC" id="3.5.1.28" evidence="2"/>
<keyword evidence="5" id="KW-1185">Reference proteome</keyword>